<dbReference type="HOGENOM" id="CLU_019981_4_0_5"/>
<dbReference type="InterPro" id="IPR011990">
    <property type="entry name" value="TPR-like_helical_dom_sf"/>
</dbReference>
<dbReference type="PANTHER" id="PTHR12558:SF33">
    <property type="entry name" value="BLL7664 PROTEIN"/>
    <property type="match status" value="1"/>
</dbReference>
<evidence type="ECO:0000256" key="1">
    <source>
        <dbReference type="ARBA" id="ARBA00023125"/>
    </source>
</evidence>
<dbReference type="Gene3D" id="1.10.10.10">
    <property type="entry name" value="Winged helix-like DNA-binding domain superfamily/Winged helix DNA-binding domain"/>
    <property type="match status" value="1"/>
</dbReference>
<dbReference type="eggNOG" id="COG0457">
    <property type="taxonomic scope" value="Bacteria"/>
</dbReference>
<protein>
    <submittedName>
        <fullName evidence="6">Adenylate cyclase Cya3</fullName>
    </submittedName>
</protein>
<dbReference type="Pfam" id="PF00486">
    <property type="entry name" value="Trans_reg_C"/>
    <property type="match status" value="1"/>
</dbReference>
<keyword evidence="2" id="KW-0802">TPR repeat</keyword>
<evidence type="ECO:0000256" key="3">
    <source>
        <dbReference type="PROSITE-ProRule" id="PRU01091"/>
    </source>
</evidence>
<dbReference type="GO" id="GO:0000160">
    <property type="term" value="P:phosphorelay signal transduction system"/>
    <property type="evidence" value="ECO:0007669"/>
    <property type="project" value="InterPro"/>
</dbReference>
<dbReference type="eggNOG" id="COG5616">
    <property type="taxonomic scope" value="Bacteria"/>
</dbReference>
<dbReference type="InterPro" id="IPR001867">
    <property type="entry name" value="OmpR/PhoB-type_DNA-bd"/>
</dbReference>
<sequence>MLFLFVMATILTFGSFRLDVDAQILFCRAEPLGLGRRAVALLRVLLERAGTPVGKEALMDAAWPGLAVEDSNLTVQVAALRRALSSEAGSDWIETLQRRGYRYVGPDVKTGAAPSGKPDEPSLSSPVGSSRPSVAILRFSAPSDVNNAYFADGVAEDIAAGLSRIKWLTVIAPKSSFTYETQSLDLRRISEELDVRYILQGSVRRSGDRVRVFVEMVEARTGSLLWTERFDRPIVDIFDLQDEIALNVVGSIEPRLRRAEFERVRRKRPDSFDAYDLVLQAQPDVYCGMPTEVTTALVLLDRALLLEPDYALAHAFAAMCHHCLFLRAGLLEENRMASIRYARKALQHGSDDSLALTFAAFSIGMDEHDRDAAFAAAEAALAISPSSAITYIVGGVMFGWAGDAGRAIDWGERALRLSPFDPWAWSAFHALALGHFRLEDFGKAVMAAQKAVQLNPRHSISHMLLAASLAKLGRNLDAQSAAARVLELQPNFQYRMHFSGVDCEPALSKSLGDALHIAGLQR</sequence>
<dbReference type="SUPFAM" id="SSF48452">
    <property type="entry name" value="TPR-like"/>
    <property type="match status" value="2"/>
</dbReference>
<dbReference type="SUPFAM" id="SSF46894">
    <property type="entry name" value="C-terminal effector domain of the bipartite response regulators"/>
    <property type="match status" value="1"/>
</dbReference>
<dbReference type="PROSITE" id="PS50005">
    <property type="entry name" value="TPR"/>
    <property type="match status" value="1"/>
</dbReference>
<dbReference type="KEGG" id="ngl:RG1141_PA10760"/>
<organism evidence="6 7">
    <name type="scientific">Neorhizobium galegae bv. officinalis bv. officinalis str. HAMBI 1141</name>
    <dbReference type="NCBI Taxonomy" id="1028801"/>
    <lineage>
        <taxon>Bacteria</taxon>
        <taxon>Pseudomonadati</taxon>
        <taxon>Pseudomonadota</taxon>
        <taxon>Alphaproteobacteria</taxon>
        <taxon>Hyphomicrobiales</taxon>
        <taxon>Rhizobiaceae</taxon>
        <taxon>Rhizobium/Agrobacterium group</taxon>
        <taxon>Neorhizobium</taxon>
    </lineage>
</organism>
<dbReference type="Proteomes" id="UP000028186">
    <property type="component" value="Plasmid pHAMBI1141a"/>
</dbReference>
<reference evidence="7" key="1">
    <citation type="journal article" date="2014" name="BMC Genomics">
        <title>Genome sequencing of two Neorhizobium galegae strains reveals a noeT gene responsible for the unusual acetylation of the nodulation factors.</title>
        <authorList>
            <person name="Osterman J."/>
            <person name="Marsh J."/>
            <person name="Laine P.K."/>
            <person name="Zeng Z."/>
            <person name="Alatalo E."/>
            <person name="Sullivan J.T."/>
            <person name="Young J.P."/>
            <person name="Thomas-Oates J."/>
            <person name="Paulin L."/>
            <person name="Lindstrom K."/>
        </authorList>
    </citation>
    <scope>NUCLEOTIDE SEQUENCE [LARGE SCALE GENOMIC DNA]</scope>
    <source>
        <strain evidence="7">HAMBI 1141</strain>
        <plasmid evidence="7">II</plasmid>
    </source>
</reference>
<feature type="DNA-binding region" description="OmpR/PhoB-type" evidence="3">
    <location>
        <begin position="8"/>
        <end position="105"/>
    </location>
</feature>
<evidence type="ECO:0000259" key="5">
    <source>
        <dbReference type="PROSITE" id="PS51755"/>
    </source>
</evidence>
<dbReference type="InterPro" id="IPR036388">
    <property type="entry name" value="WH-like_DNA-bd_sf"/>
</dbReference>
<accession>A0A068THV9</accession>
<evidence type="ECO:0000256" key="4">
    <source>
        <dbReference type="SAM" id="MobiDB-lite"/>
    </source>
</evidence>
<dbReference type="PATRIC" id="fig|1028801.3.peg.5680"/>
<feature type="domain" description="OmpR/PhoB-type" evidence="5">
    <location>
        <begin position="8"/>
        <end position="105"/>
    </location>
</feature>
<evidence type="ECO:0000313" key="7">
    <source>
        <dbReference type="Proteomes" id="UP000028186"/>
    </source>
</evidence>
<keyword evidence="1 3" id="KW-0238">DNA-binding</keyword>
<dbReference type="GO" id="GO:0003677">
    <property type="term" value="F:DNA binding"/>
    <property type="evidence" value="ECO:0007669"/>
    <property type="project" value="UniProtKB-UniRule"/>
</dbReference>
<evidence type="ECO:0000313" key="6">
    <source>
        <dbReference type="EMBL" id="CDN57908.1"/>
    </source>
</evidence>
<dbReference type="Pfam" id="PF12895">
    <property type="entry name" value="ANAPC3"/>
    <property type="match status" value="1"/>
</dbReference>
<dbReference type="SMART" id="SM00862">
    <property type="entry name" value="Trans_reg_C"/>
    <property type="match status" value="1"/>
</dbReference>
<dbReference type="InterPro" id="IPR019734">
    <property type="entry name" value="TPR_rpt"/>
</dbReference>
<dbReference type="AlphaFoldDB" id="A0A068THV9"/>
<dbReference type="PANTHER" id="PTHR12558">
    <property type="entry name" value="CELL DIVISION CYCLE 16,23,27"/>
    <property type="match status" value="1"/>
</dbReference>
<dbReference type="PROSITE" id="PS51755">
    <property type="entry name" value="OMPR_PHOB"/>
    <property type="match status" value="1"/>
</dbReference>
<dbReference type="EMBL" id="HG938356">
    <property type="protein sequence ID" value="CDN57908.1"/>
    <property type="molecule type" value="Genomic_DNA"/>
</dbReference>
<dbReference type="Gene3D" id="1.25.40.10">
    <property type="entry name" value="Tetratricopeptide repeat domain"/>
    <property type="match status" value="1"/>
</dbReference>
<dbReference type="InterPro" id="IPR016032">
    <property type="entry name" value="Sig_transdc_resp-reg_C-effctor"/>
</dbReference>
<evidence type="ECO:0000256" key="2">
    <source>
        <dbReference type="PROSITE-ProRule" id="PRU00339"/>
    </source>
</evidence>
<geneLocation type="plasmid" evidence="7">
    <name>II</name>
</geneLocation>
<dbReference type="GO" id="GO:0006355">
    <property type="term" value="P:regulation of DNA-templated transcription"/>
    <property type="evidence" value="ECO:0007669"/>
    <property type="project" value="InterPro"/>
</dbReference>
<name>A0A068THV9_NEOGA</name>
<feature type="repeat" description="TPR" evidence="2">
    <location>
        <begin position="425"/>
        <end position="458"/>
    </location>
</feature>
<keyword evidence="6" id="KW-0614">Plasmid</keyword>
<proteinExistence type="predicted"/>
<dbReference type="CDD" id="cd00383">
    <property type="entry name" value="trans_reg_C"/>
    <property type="match status" value="1"/>
</dbReference>
<feature type="compositionally biased region" description="Low complexity" evidence="4">
    <location>
        <begin position="121"/>
        <end position="130"/>
    </location>
</feature>
<dbReference type="eggNOG" id="COG3710">
    <property type="taxonomic scope" value="Bacteria"/>
</dbReference>
<dbReference type="RefSeq" id="WP_244447573.1">
    <property type="nucleotide sequence ID" value="NZ_HG938356.1"/>
</dbReference>
<feature type="region of interest" description="Disordered" evidence="4">
    <location>
        <begin position="107"/>
        <end position="130"/>
    </location>
</feature>
<gene>
    <name evidence="6" type="primary">cya3</name>
    <name evidence="6" type="ORF">RG1141_PA10760</name>
</gene>
<dbReference type="SMART" id="SM00028">
    <property type="entry name" value="TPR"/>
    <property type="match status" value="4"/>
</dbReference>